<dbReference type="PANTHER" id="PTHR37816:SF1">
    <property type="entry name" value="TOXIN"/>
    <property type="match status" value="1"/>
</dbReference>
<name>A0AAT9F0N6_SERMA</name>
<dbReference type="InterPro" id="IPR052922">
    <property type="entry name" value="Cytidylate_Kinase-2"/>
</dbReference>
<gene>
    <name evidence="2" type="ORF">SM39_0923</name>
</gene>
<sequence length="184" mass="21686">MMKINVVGTSGSGKSTLARQLAERLDVPYIEMDRLYWRPEWQGTPDEAFLARLEQTLAEAGGGWVLDGNYSRTQAIKWREVDYILWLDYGFCRTLWQAVRRACQRAASKRELWPGTGNRESFRRSFFSRESIVLWTIRTYSKNRRKYLAEMARTDAGRRFKRLRSPRQAADFLRTLPQVHSSRR</sequence>
<organism evidence="2">
    <name type="scientific">Serratia marcescens SM39</name>
    <dbReference type="NCBI Taxonomy" id="1334564"/>
    <lineage>
        <taxon>Bacteria</taxon>
        <taxon>Pseudomonadati</taxon>
        <taxon>Pseudomonadota</taxon>
        <taxon>Gammaproteobacteria</taxon>
        <taxon>Enterobacterales</taxon>
        <taxon>Yersiniaceae</taxon>
        <taxon>Serratia</taxon>
    </lineage>
</organism>
<feature type="domain" description="ATPase AAA-type core" evidence="1">
    <location>
        <begin position="6"/>
        <end position="54"/>
    </location>
</feature>
<dbReference type="GO" id="GO:0005524">
    <property type="term" value="F:ATP binding"/>
    <property type="evidence" value="ECO:0007669"/>
    <property type="project" value="InterPro"/>
</dbReference>
<dbReference type="Gene3D" id="3.40.50.300">
    <property type="entry name" value="P-loop containing nucleotide triphosphate hydrolases"/>
    <property type="match status" value="1"/>
</dbReference>
<dbReference type="AlphaFoldDB" id="A0AAT9F0N6"/>
<evidence type="ECO:0000259" key="1">
    <source>
        <dbReference type="Pfam" id="PF00004"/>
    </source>
</evidence>
<accession>A0AAT9F0N6</accession>
<dbReference type="PANTHER" id="PTHR37816">
    <property type="entry name" value="YALI0E33011P"/>
    <property type="match status" value="1"/>
</dbReference>
<dbReference type="SUPFAM" id="SSF52540">
    <property type="entry name" value="P-loop containing nucleoside triphosphate hydrolases"/>
    <property type="match status" value="1"/>
</dbReference>
<dbReference type="Pfam" id="PF00004">
    <property type="entry name" value="AAA"/>
    <property type="match status" value="1"/>
</dbReference>
<dbReference type="InterPro" id="IPR027417">
    <property type="entry name" value="P-loop_NTPase"/>
</dbReference>
<reference evidence="2" key="1">
    <citation type="journal article" date="2014" name="Genome Biol. Evol.">
        <title>Genome evolution and plasticity of Serratia marcescens, an important multidrug-resistant nosocomial pathogen.</title>
        <authorList>
            <person name="Iguchi A."/>
            <person name="Nagaya Y."/>
            <person name="Pradel E."/>
            <person name="Ooka T."/>
            <person name="Ogura Y."/>
            <person name="Katsura K."/>
            <person name="Kurokawa K."/>
            <person name="Oshima K."/>
            <person name="Hattori M."/>
            <person name="Parkhill J."/>
            <person name="Sebaihia M."/>
            <person name="Coulthurst S.J."/>
            <person name="Gotoh N."/>
            <person name="Thomson N.R."/>
            <person name="Ewbank J.J."/>
            <person name="Hayashi T."/>
        </authorList>
    </citation>
    <scope>NUCLEOTIDE SEQUENCE</scope>
    <source>
        <strain evidence="2">SM39</strain>
    </source>
</reference>
<dbReference type="KEGG" id="smar:SM39_0923"/>
<dbReference type="InterPro" id="IPR003959">
    <property type="entry name" value="ATPase_AAA_core"/>
</dbReference>
<proteinExistence type="predicted"/>
<protein>
    <recommendedName>
        <fullName evidence="1">ATPase AAA-type core domain-containing protein</fullName>
    </recommendedName>
</protein>
<dbReference type="GO" id="GO:0016887">
    <property type="term" value="F:ATP hydrolysis activity"/>
    <property type="evidence" value="ECO:0007669"/>
    <property type="project" value="InterPro"/>
</dbReference>
<evidence type="ECO:0000313" key="2">
    <source>
        <dbReference type="EMBL" id="BAO32972.1"/>
    </source>
</evidence>
<dbReference type="EMBL" id="AP013063">
    <property type="protein sequence ID" value="BAO32972.1"/>
    <property type="molecule type" value="Genomic_DNA"/>
</dbReference>